<evidence type="ECO:0000313" key="2">
    <source>
        <dbReference type="Proteomes" id="UP000593566"/>
    </source>
</evidence>
<dbReference type="AlphaFoldDB" id="A0A8H6CLG6"/>
<name>A0A8H6CLG6_9LECA</name>
<comment type="caution">
    <text evidence="1">The sequence shown here is derived from an EMBL/GenBank/DDBJ whole genome shotgun (WGS) entry which is preliminary data.</text>
</comment>
<evidence type="ECO:0000313" key="1">
    <source>
        <dbReference type="EMBL" id="KAF6225718.1"/>
    </source>
</evidence>
<sequence length="149" mass="15682">MSEITSLLRVISTAQRPSSGSHLSKRAQDQSQTTELVKVDTFLAGVRDMLTGALGAYGAGQEESNDEVLLKVVMSLVGTDRSSGIPSLVPCSGDGTTLDEAMQTNKMNKLWGTSHRAIEVTALASKRTRCSGGFLFFIAGDSIKAGAEG</sequence>
<organism evidence="1 2">
    <name type="scientific">Letharia lupina</name>
    <dbReference type="NCBI Taxonomy" id="560253"/>
    <lineage>
        <taxon>Eukaryota</taxon>
        <taxon>Fungi</taxon>
        <taxon>Dikarya</taxon>
        <taxon>Ascomycota</taxon>
        <taxon>Pezizomycotina</taxon>
        <taxon>Lecanoromycetes</taxon>
        <taxon>OSLEUM clade</taxon>
        <taxon>Lecanoromycetidae</taxon>
        <taxon>Lecanorales</taxon>
        <taxon>Lecanorineae</taxon>
        <taxon>Parmeliaceae</taxon>
        <taxon>Letharia</taxon>
    </lineage>
</organism>
<accession>A0A8H6CLG6</accession>
<reference evidence="1 2" key="1">
    <citation type="journal article" date="2020" name="Genomics">
        <title>Complete, high-quality genomes from long-read metagenomic sequencing of two wolf lichen thalli reveals enigmatic genome architecture.</title>
        <authorList>
            <person name="McKenzie S.K."/>
            <person name="Walston R.F."/>
            <person name="Allen J.L."/>
        </authorList>
    </citation>
    <scope>NUCLEOTIDE SEQUENCE [LARGE SCALE GENOMIC DNA]</scope>
    <source>
        <strain evidence="1">WasteWater1</strain>
    </source>
</reference>
<dbReference type="RefSeq" id="XP_037154427.1">
    <property type="nucleotide sequence ID" value="XM_037300579.1"/>
</dbReference>
<dbReference type="EMBL" id="JACCJB010000007">
    <property type="protein sequence ID" value="KAF6225718.1"/>
    <property type="molecule type" value="Genomic_DNA"/>
</dbReference>
<dbReference type="GeneID" id="59338114"/>
<dbReference type="Proteomes" id="UP000593566">
    <property type="component" value="Unassembled WGS sequence"/>
</dbReference>
<gene>
    <name evidence="1" type="ORF">HO133_009719</name>
</gene>
<keyword evidence="2" id="KW-1185">Reference proteome</keyword>
<proteinExistence type="predicted"/>
<protein>
    <submittedName>
        <fullName evidence="1">Uncharacterized protein</fullName>
    </submittedName>
</protein>